<organism evidence="3 4">
    <name type="scientific">Caenorhabditis tropicalis</name>
    <dbReference type="NCBI Taxonomy" id="1561998"/>
    <lineage>
        <taxon>Eukaryota</taxon>
        <taxon>Metazoa</taxon>
        <taxon>Ecdysozoa</taxon>
        <taxon>Nematoda</taxon>
        <taxon>Chromadorea</taxon>
        <taxon>Rhabditida</taxon>
        <taxon>Rhabditina</taxon>
        <taxon>Rhabditomorpha</taxon>
        <taxon>Rhabditoidea</taxon>
        <taxon>Rhabditidae</taxon>
        <taxon>Peloderinae</taxon>
        <taxon>Caenorhabditis</taxon>
    </lineage>
</organism>
<evidence type="ECO:0000256" key="1">
    <source>
        <dbReference type="SAM" id="Coils"/>
    </source>
</evidence>
<evidence type="ECO:0000313" key="4">
    <source>
        <dbReference type="WBParaSite" id="Csp11.Scaffold630.g18896.t1"/>
    </source>
</evidence>
<keyword evidence="1" id="KW-0175">Coiled coil</keyword>
<accession>A0A1I7USH0</accession>
<dbReference type="SUPFAM" id="SSF101447">
    <property type="entry name" value="Formin homology 2 domain (FH2 domain)"/>
    <property type="match status" value="1"/>
</dbReference>
<feature type="compositionally biased region" description="Basic and acidic residues" evidence="2">
    <location>
        <begin position="463"/>
        <end position="472"/>
    </location>
</feature>
<dbReference type="InterPro" id="IPR042201">
    <property type="entry name" value="FH2_Formin_sf"/>
</dbReference>
<name>A0A1I7USH0_9PELO</name>
<dbReference type="eggNOG" id="ENOG502TJZ9">
    <property type="taxonomic scope" value="Eukaryota"/>
</dbReference>
<feature type="coiled-coil region" evidence="1">
    <location>
        <begin position="169"/>
        <end position="196"/>
    </location>
</feature>
<reference evidence="4" key="1">
    <citation type="submission" date="2016-11" db="UniProtKB">
        <authorList>
            <consortium name="WormBaseParasite"/>
        </authorList>
    </citation>
    <scope>IDENTIFICATION</scope>
</reference>
<evidence type="ECO:0000256" key="2">
    <source>
        <dbReference type="SAM" id="MobiDB-lite"/>
    </source>
</evidence>
<protein>
    <submittedName>
        <fullName evidence="4">FH2 domain-containing protein</fullName>
    </submittedName>
</protein>
<feature type="coiled-coil region" evidence="1">
    <location>
        <begin position="288"/>
        <end position="343"/>
    </location>
</feature>
<sequence>MTPPPPPPPPPMTFLAAAPKRPVVCSFNKNQTEVEGSVFDVPSADTESKMDRVIRLQLVAHYPAISPSFHNRAVQPKMNTIDLSKHRNLGTAAAHIKRRMDLKNIFNLLGKADFEIDIHPLKTIILNWPTPEEFQIVKRGRRDNVFELCRALEEGPSYALELLNTYVTVKETSAQVDDSKENCREIENAIEILNGKEVQDLMVSTLAVSNVANQDTAQPPVKLFELDELEKFLKIQVKAKLEGEKEKPLLADFVAQILNVNLVSLNLVKLQLTNCTADIDFETELFQLKKAEKTLSDIQKGIQSFSEKHQFYATILEASLVTLREQEEQLETLKTLVDRVKIRLVANEAASFSNIVRTVASALTIVCDALKENVMGGDGKGSTILVDKPVQADQEPEPKSSWIRKKLHRIPSRRNTVKIDTSPLTDIAEQPSSSAQVGMPRTALMSELNLQLSTRRVLKKPMDAAVEQHEAETSFIETLEEPKTETEPAKKPRKKFPHRFLCGKAEAD</sequence>
<dbReference type="AlphaFoldDB" id="A0A1I7USH0"/>
<keyword evidence="3" id="KW-1185">Reference proteome</keyword>
<dbReference type="Gene3D" id="1.20.58.2220">
    <property type="entry name" value="Formin, FH2 domain"/>
    <property type="match status" value="1"/>
</dbReference>
<dbReference type="WBParaSite" id="Csp11.Scaffold630.g18896.t1">
    <property type="protein sequence ID" value="Csp11.Scaffold630.g18896.t1"/>
    <property type="gene ID" value="Csp11.Scaffold630.g18896"/>
</dbReference>
<feature type="region of interest" description="Disordered" evidence="2">
    <location>
        <begin position="463"/>
        <end position="508"/>
    </location>
</feature>
<proteinExistence type="predicted"/>
<dbReference type="Proteomes" id="UP000095282">
    <property type="component" value="Unplaced"/>
</dbReference>
<feature type="compositionally biased region" description="Basic and acidic residues" evidence="2">
    <location>
        <begin position="480"/>
        <end position="490"/>
    </location>
</feature>
<evidence type="ECO:0000313" key="3">
    <source>
        <dbReference type="Proteomes" id="UP000095282"/>
    </source>
</evidence>